<gene>
    <name evidence="1" type="ORF">NM208_g4730</name>
</gene>
<comment type="caution">
    <text evidence="1">The sequence shown here is derived from an EMBL/GenBank/DDBJ whole genome shotgun (WGS) entry which is preliminary data.</text>
</comment>
<evidence type="ECO:0000313" key="1">
    <source>
        <dbReference type="EMBL" id="KAJ3541169.1"/>
    </source>
</evidence>
<organism evidence="1 2">
    <name type="scientific">Fusarium decemcellulare</name>
    <dbReference type="NCBI Taxonomy" id="57161"/>
    <lineage>
        <taxon>Eukaryota</taxon>
        <taxon>Fungi</taxon>
        <taxon>Dikarya</taxon>
        <taxon>Ascomycota</taxon>
        <taxon>Pezizomycotina</taxon>
        <taxon>Sordariomycetes</taxon>
        <taxon>Hypocreomycetidae</taxon>
        <taxon>Hypocreales</taxon>
        <taxon>Nectriaceae</taxon>
        <taxon>Fusarium</taxon>
        <taxon>Fusarium decemcellulare species complex</taxon>
    </lineage>
</organism>
<sequence length="1541" mass="174445">MARATSIASMEDMWRDAAARFKERTGKEVNFRPPRTMDDCIREMERNQVLAEANEQTNTEKGIQYGIAILKCVKLLGGVAAVGAEMVFGSPASLCYNALSILLDVPEKLQNFREQLNELFGVLEPILSVFKIYDKMDQFNDVEPELKEAIHKVMVSVVDICALTIELRSSGKWHNFKSKFKLVILDEDSVKEEIKNLRELTEGHYSVQATQTLKVVLDTKKDLANYLTSESERSQLISANVASLVASDDKRNVEDATRKHIDNIKRKLGIADSYHALKEMCDLPRKDCMPNTASWFMDLPEFMTWANKDDGDVNPLLIMYGAPNTGKSVILSAMVHHLRSTYEAPGRQSPRALIATYAFPLISGKDSEDIRPIATALKCLACQLAEQDAAYAKTLSQACDGKSDKSNFFNDAGSQELWDFLRIDAPKGQNLHYLVIDGLANLPEDSSHKSAQKREFLLLLRDALGPQVRIIVTARPDTFGGAKLIEHGKITVEEHTASDIQTYIQHDLASKDLFQDPDDEPLRTHVLLTLVKQVRGNFNKVRAALDNIRDAVAADAPETEIDRILEAASMNERQIFLTMVSQLEDKLTKDEIEELNELLVWVICGKIWFTVEKLNALLILRFQRKGTLRLKKKLLGKYSGIFGIRTEGGGVCIVDGMEELLTTKRTKPREVDETPTFSATITIARGDVRSVQSFLWSLSQKVDSVSRDIYGFEQVADQSGVKGKIQVNEVDGYLNILRRTFSILSTEPNDESRILGPDLIAYLPQHLDELAAKATDYDELTQDQKQDIGEGLFNLFSSGEAIERHWNSCDGIIWYKDADEVNSFRKWLDDPSVTRHLGRLDLEWLKEVRSAPNPNQALLAKIMKTVARRWLFDREWSAVKCYNWLKGYIEMPPPISKDNDAVQSDEGQDAGQVKKTHANVFNEVIAWCKQVLGSTTVDGAVIWYERVGETCVGLGNDYLTSAISAYRSAIDMKQPSIWTTHQGLAKALAENKQYEEACQEMDKALELLEKQEHPNKNTLLSAGCLFHAVCYLELKQPQRGIEYAKRALELTPEDHKAHFKLLYVYLMSGQTEDAVKTLKDLIQLGKDNKNADLFQQVLDDMEADDNSASIFGACLKALLGDTENLHSVMEEMRRASDRARKEDRRNSLIFFGLYEGIFHYRQGGENEEVHIRSAIHCWDECMGVNVSSWGWHQRRMLAYGWACGHHFDQARALRASNNEEAGLHVQKMHRLVENEASFRITRTNAYLGSYYANVTKDKAKSRTVLKTSFESAMQLLSDDDDDNDWEGYYHMAFVLTHSGDMLNALSAFSLLFPKPASTEALSWILDFDEGPVRTLSAKVVEIRFFRKSLILVPAATPMLQRPKVMKPAQTERRFPTKKSQEVADQVAENASKEAQESTPEPPLDQETRDAYAQIKARLDEWLPRSQNETFWYKCSGPCGKMWGFDEAIHVCKHCFDTGFCDDCLAKLKLGDSMLPALEMRCNKDHEWLYVPKWDRELYLNSLKKRVRVGGEIDAEGNRVGGEMVSADEWLSRLKKEWETAS</sequence>
<protein>
    <submittedName>
        <fullName evidence="1">Uncharacterized protein</fullName>
    </submittedName>
</protein>
<reference evidence="1" key="1">
    <citation type="submission" date="2022-08" db="EMBL/GenBank/DDBJ databases">
        <title>Genome Sequence of Fusarium decemcellulare.</title>
        <authorList>
            <person name="Buettner E."/>
        </authorList>
    </citation>
    <scope>NUCLEOTIDE SEQUENCE</scope>
    <source>
        <strain evidence="1">Babe19</strain>
    </source>
</reference>
<evidence type="ECO:0000313" key="2">
    <source>
        <dbReference type="Proteomes" id="UP001148629"/>
    </source>
</evidence>
<dbReference type="EMBL" id="JANRMS010000367">
    <property type="protein sequence ID" value="KAJ3541169.1"/>
    <property type="molecule type" value="Genomic_DNA"/>
</dbReference>
<proteinExistence type="predicted"/>
<keyword evidence="2" id="KW-1185">Reference proteome</keyword>
<name>A0ACC1SJT6_9HYPO</name>
<accession>A0ACC1SJT6</accession>
<dbReference type="Proteomes" id="UP001148629">
    <property type="component" value="Unassembled WGS sequence"/>
</dbReference>